<dbReference type="PROSITE" id="PS52040">
    <property type="entry name" value="TOPO_IIA"/>
    <property type="match status" value="1"/>
</dbReference>
<evidence type="ECO:0000313" key="13">
    <source>
        <dbReference type="Proteomes" id="UP000294558"/>
    </source>
</evidence>
<dbReference type="SUPFAM" id="SSF101904">
    <property type="entry name" value="GyrA/ParC C-terminal domain-like"/>
    <property type="match status" value="1"/>
</dbReference>
<dbReference type="EC" id="5.6.2.2" evidence="3"/>
<comment type="catalytic activity">
    <reaction evidence="1 8">
        <text>ATP-dependent breakage, passage and rejoining of double-stranded DNA.</text>
        <dbReference type="EC" id="5.6.2.2"/>
    </reaction>
</comment>
<dbReference type="InterPro" id="IPR006691">
    <property type="entry name" value="GyrA/parC_rep"/>
</dbReference>
<evidence type="ECO:0000256" key="4">
    <source>
        <dbReference type="ARBA" id="ARBA00023029"/>
    </source>
</evidence>
<dbReference type="Pfam" id="PF03989">
    <property type="entry name" value="DNA_gyraseA_C"/>
    <property type="match status" value="6"/>
</dbReference>
<evidence type="ECO:0000313" key="12">
    <source>
        <dbReference type="EMBL" id="TDT18649.1"/>
    </source>
</evidence>
<keyword evidence="6 8" id="KW-0413">Isomerase</keyword>
<comment type="similarity">
    <text evidence="2">Belongs to the type II topoisomerase GyrA/ParC subunit family.</text>
</comment>
<dbReference type="GO" id="GO:0005737">
    <property type="term" value="C:cytoplasm"/>
    <property type="evidence" value="ECO:0007669"/>
    <property type="project" value="TreeGrafter"/>
</dbReference>
<dbReference type="AlphaFoldDB" id="A0A4R7I6G7"/>
<dbReference type="NCBIfam" id="TIGR01063">
    <property type="entry name" value="gyrA"/>
    <property type="match status" value="1"/>
</dbReference>
<dbReference type="FunFam" id="3.30.1360.40:FF:000002">
    <property type="entry name" value="DNA gyrase subunit A"/>
    <property type="match status" value="1"/>
</dbReference>
<dbReference type="NCBIfam" id="NF004043">
    <property type="entry name" value="PRK05560.1"/>
    <property type="match status" value="1"/>
</dbReference>
<dbReference type="InterPro" id="IPR013758">
    <property type="entry name" value="Topo_IIA_A/C_ab"/>
</dbReference>
<dbReference type="CDD" id="cd00187">
    <property type="entry name" value="TOP4c"/>
    <property type="match status" value="1"/>
</dbReference>
<feature type="region of interest" description="Disordered" evidence="10">
    <location>
        <begin position="1"/>
        <end position="24"/>
    </location>
</feature>
<keyword evidence="5 8" id="KW-0238">DNA-binding</keyword>
<feature type="coiled-coil region" evidence="9">
    <location>
        <begin position="452"/>
        <end position="479"/>
    </location>
</feature>
<dbReference type="Gene3D" id="2.120.10.90">
    <property type="entry name" value="DNA gyrase/topoisomerase IV, subunit A, C-terminal"/>
    <property type="match status" value="1"/>
</dbReference>
<organism evidence="12 13">
    <name type="scientific">Ilumatobacter fluminis</name>
    <dbReference type="NCBI Taxonomy" id="467091"/>
    <lineage>
        <taxon>Bacteria</taxon>
        <taxon>Bacillati</taxon>
        <taxon>Actinomycetota</taxon>
        <taxon>Acidimicrobiia</taxon>
        <taxon>Acidimicrobiales</taxon>
        <taxon>Ilumatobacteraceae</taxon>
        <taxon>Ilumatobacter</taxon>
    </lineage>
</organism>
<dbReference type="InterPro" id="IPR013760">
    <property type="entry name" value="Topo_IIA-like_dom_sf"/>
</dbReference>
<proteinExistence type="inferred from homology"/>
<dbReference type="RefSeq" id="WP_133870854.1">
    <property type="nucleotide sequence ID" value="NZ_SOAU01000001.1"/>
</dbReference>
<keyword evidence="9" id="KW-0175">Coiled coil</keyword>
<reference evidence="12 13" key="1">
    <citation type="submission" date="2019-03" db="EMBL/GenBank/DDBJ databases">
        <title>Sequencing the genomes of 1000 actinobacteria strains.</title>
        <authorList>
            <person name="Klenk H.-P."/>
        </authorList>
    </citation>
    <scope>NUCLEOTIDE SEQUENCE [LARGE SCALE GENOMIC DNA]</scope>
    <source>
        <strain evidence="12 13">DSM 18936</strain>
    </source>
</reference>
<dbReference type="EMBL" id="SOAU01000001">
    <property type="protein sequence ID" value="TDT18649.1"/>
    <property type="molecule type" value="Genomic_DNA"/>
</dbReference>
<evidence type="ECO:0000256" key="6">
    <source>
        <dbReference type="ARBA" id="ARBA00023235"/>
    </source>
</evidence>
<gene>
    <name evidence="12" type="ORF">BDK89_4278</name>
</gene>
<comment type="caution">
    <text evidence="12">The sequence shown here is derived from an EMBL/GenBank/DDBJ whole genome shotgun (WGS) entry which is preliminary data.</text>
</comment>
<dbReference type="Gene3D" id="3.90.199.10">
    <property type="entry name" value="Topoisomerase II, domain 5"/>
    <property type="match status" value="1"/>
</dbReference>
<evidence type="ECO:0000256" key="2">
    <source>
        <dbReference type="ARBA" id="ARBA00008263"/>
    </source>
</evidence>
<dbReference type="InterPro" id="IPR035516">
    <property type="entry name" value="Gyrase/topoIV_suA_C"/>
</dbReference>
<feature type="active site" description="O-(5'-phospho-DNA)-tyrosine intermediate" evidence="8">
    <location>
        <position position="137"/>
    </location>
</feature>
<dbReference type="GO" id="GO:0006265">
    <property type="term" value="P:DNA topological change"/>
    <property type="evidence" value="ECO:0007669"/>
    <property type="project" value="UniProtKB-UniRule"/>
</dbReference>
<evidence type="ECO:0000256" key="8">
    <source>
        <dbReference type="PROSITE-ProRule" id="PRU01384"/>
    </source>
</evidence>
<dbReference type="GO" id="GO:0034335">
    <property type="term" value="F:DNA negative supercoiling activity"/>
    <property type="evidence" value="ECO:0007669"/>
    <property type="project" value="UniProtKB-ARBA"/>
</dbReference>
<dbReference type="OrthoDB" id="9806486at2"/>
<comment type="subunit">
    <text evidence="7">Heterotetramer composed of ParC and ParE.</text>
</comment>
<sequence>MSDTPTPPTPPTDSDDGGDGIDPIQPIALQEEMENSFLDYAMSVIMSRALPDVRDGLKPVHRRIIWDMETQGFRPDRPFVKCARVSGDTMARFHPHGDSAIYDALVRMAQPFSLRHPLISFHGNYGSPDFGPAASRYTECRLHPLAMQLLADIDEDTVDMIPNYDGTTEQPEVLPARFPNLLVNGSQGIAVGMATNIPPHNLGEVIDATVHLLEHPDADVDALMEHVKGPDFPTGGQILGRSGINDAYRTGRGSVKMRAKASIEESKNGGYEIVVTELPYQTSCSAIAKRIQELVDNGDLDGIRDVNDGSAGGKTNLVITLKRDANANVVLNNLFKMTQLQSSFSINMVALVKGVPRTLNLLTALEGYVDHQIEVVTRRSKFRLQKARDREHIVEGLIKALNVIDEIIATIRASDDRADARTRLMAEPFEFSQVQAEYILDMPLGRLTRLARIELDQELADLAERIAELESILADEMKLRGVIRDEMLAIKDEFATPRVCELTYDDGEMSIEDLVDDKELVIVMTEAQYVKAVPASSFKAQGRGGRGVSGGKLKADDIVRHVIFTTAHAHLLFFSNRGKVYRLRALDIPERERTAKGMPIVNLLPLQTDEFIQAIIDTREFAGDRYLFFATKQGTVKKTAFDAYDSSRRDGLIAINLRDDDELVRVIETDGSDDIFMVSKGGMTIRFGEDDVRAMGRTAGGVRGMKLKNDQDAVVSCDVARDDTEILIMTDAGYGKRTQLDKFNRQGRGGQGVRGIKLNDKKGFVAAAFMVGLEDDIVAVSRQGITMRTGVRDISEQGRDATGVRIMNLDDGDTVASVAPIIAVDGVGDADGDGDIAIDGDDATDDA</sequence>
<dbReference type="SMART" id="SM00434">
    <property type="entry name" value="TOP4c"/>
    <property type="match status" value="1"/>
</dbReference>
<keyword evidence="4 8" id="KW-0799">Topoisomerase</keyword>
<dbReference type="PANTHER" id="PTHR43493:SF5">
    <property type="entry name" value="DNA GYRASE SUBUNIT A, CHLOROPLASTIC_MITOCHONDRIAL"/>
    <property type="match status" value="1"/>
</dbReference>
<dbReference type="GO" id="GO:0005524">
    <property type="term" value="F:ATP binding"/>
    <property type="evidence" value="ECO:0007669"/>
    <property type="project" value="InterPro"/>
</dbReference>
<dbReference type="FunFam" id="2.120.10.90:FF:000005">
    <property type="entry name" value="DNA topoisomerase 4 subunit A"/>
    <property type="match status" value="1"/>
</dbReference>
<feature type="domain" description="Topo IIA-type catalytic" evidence="11">
    <location>
        <begin position="50"/>
        <end position="514"/>
    </location>
</feature>
<dbReference type="InterPro" id="IPR050220">
    <property type="entry name" value="Type_II_DNA_Topoisomerases"/>
</dbReference>
<accession>A0A4R7I6G7</accession>
<dbReference type="InterPro" id="IPR002205">
    <property type="entry name" value="Topo_IIA_dom_A"/>
</dbReference>
<dbReference type="Gene3D" id="3.30.1360.40">
    <property type="match status" value="1"/>
</dbReference>
<evidence type="ECO:0000256" key="9">
    <source>
        <dbReference type="SAM" id="Coils"/>
    </source>
</evidence>
<protein>
    <recommendedName>
        <fullName evidence="3">DNA topoisomerase (ATP-hydrolyzing)</fullName>
        <ecNumber evidence="3">5.6.2.2</ecNumber>
    </recommendedName>
</protein>
<evidence type="ECO:0000259" key="11">
    <source>
        <dbReference type="PROSITE" id="PS52040"/>
    </source>
</evidence>
<dbReference type="Proteomes" id="UP000294558">
    <property type="component" value="Unassembled WGS sequence"/>
</dbReference>
<dbReference type="GO" id="GO:0009330">
    <property type="term" value="C:DNA topoisomerase type II (double strand cut, ATP-hydrolyzing) complex"/>
    <property type="evidence" value="ECO:0007669"/>
    <property type="project" value="TreeGrafter"/>
</dbReference>
<evidence type="ECO:0000256" key="1">
    <source>
        <dbReference type="ARBA" id="ARBA00000185"/>
    </source>
</evidence>
<evidence type="ECO:0000256" key="10">
    <source>
        <dbReference type="SAM" id="MobiDB-lite"/>
    </source>
</evidence>
<name>A0A4R7I6G7_9ACTN</name>
<dbReference type="NCBIfam" id="NF004044">
    <property type="entry name" value="PRK05561.1"/>
    <property type="match status" value="1"/>
</dbReference>
<dbReference type="SUPFAM" id="SSF56719">
    <property type="entry name" value="Type II DNA topoisomerase"/>
    <property type="match status" value="1"/>
</dbReference>
<dbReference type="Pfam" id="PF00521">
    <property type="entry name" value="DNA_topoisoIV"/>
    <property type="match status" value="1"/>
</dbReference>
<keyword evidence="13" id="KW-1185">Reference proteome</keyword>
<evidence type="ECO:0000256" key="3">
    <source>
        <dbReference type="ARBA" id="ARBA00012895"/>
    </source>
</evidence>
<dbReference type="PANTHER" id="PTHR43493">
    <property type="entry name" value="DNA GYRASE/TOPOISOMERASE SUBUNIT A"/>
    <property type="match status" value="1"/>
</dbReference>
<feature type="compositionally biased region" description="Pro residues" evidence="10">
    <location>
        <begin position="1"/>
        <end position="11"/>
    </location>
</feature>
<evidence type="ECO:0000256" key="7">
    <source>
        <dbReference type="ARBA" id="ARBA00063644"/>
    </source>
</evidence>
<dbReference type="FunFam" id="1.10.268.10:FF:000001">
    <property type="entry name" value="DNA gyrase subunit A"/>
    <property type="match status" value="1"/>
</dbReference>
<dbReference type="InterPro" id="IPR013757">
    <property type="entry name" value="Topo_IIA_A_a_sf"/>
</dbReference>
<dbReference type="GO" id="GO:0003677">
    <property type="term" value="F:DNA binding"/>
    <property type="evidence" value="ECO:0007669"/>
    <property type="project" value="UniProtKB-UniRule"/>
</dbReference>
<evidence type="ECO:0000256" key="5">
    <source>
        <dbReference type="ARBA" id="ARBA00023125"/>
    </source>
</evidence>
<dbReference type="Gene3D" id="1.10.268.10">
    <property type="entry name" value="Topoisomerase, domain 3"/>
    <property type="match status" value="1"/>
</dbReference>